<accession>A0A7X0HSB7</accession>
<keyword evidence="4 10" id="KW-0808">Transferase</keyword>
<sequence length="198" mass="23400">MGGTFNPPHLGHLIIADEVRSGLDLDEIWFMPNQEPPHKQSPEMVTSTHRLEMVRRAVEDNPFFHVQTIELERPGRSYTYDTMKLLTRKYEHEFYFIIGADMVEYLPKWHKIEELLKLVKFVGVNRPHYRQEAPYPILTVNIPNLEVSSLMIRNKLKERESIRYYVPHSVVEYIEENGLYETRKGIGHRKKTIDKAPI</sequence>
<dbReference type="NCBIfam" id="NF000841">
    <property type="entry name" value="PRK00071.1-4"/>
    <property type="match status" value="1"/>
</dbReference>
<dbReference type="PANTHER" id="PTHR39321:SF3">
    <property type="entry name" value="PHOSPHOPANTETHEINE ADENYLYLTRANSFERASE"/>
    <property type="match status" value="1"/>
</dbReference>
<evidence type="ECO:0000256" key="7">
    <source>
        <dbReference type="ARBA" id="ARBA00022840"/>
    </source>
</evidence>
<dbReference type="InterPro" id="IPR014729">
    <property type="entry name" value="Rossmann-like_a/b/a_fold"/>
</dbReference>
<dbReference type="NCBIfam" id="TIGR00482">
    <property type="entry name" value="nicotinate (nicotinamide) nucleotide adenylyltransferase"/>
    <property type="match status" value="1"/>
</dbReference>
<dbReference type="Pfam" id="PF01467">
    <property type="entry name" value="CTP_transf_like"/>
    <property type="match status" value="1"/>
</dbReference>
<comment type="similarity">
    <text evidence="10">Belongs to the NadD family.</text>
</comment>
<comment type="catalytic activity">
    <reaction evidence="9 10">
        <text>nicotinate beta-D-ribonucleotide + ATP + H(+) = deamido-NAD(+) + diphosphate</text>
        <dbReference type="Rhea" id="RHEA:22860"/>
        <dbReference type="ChEBI" id="CHEBI:15378"/>
        <dbReference type="ChEBI" id="CHEBI:30616"/>
        <dbReference type="ChEBI" id="CHEBI:33019"/>
        <dbReference type="ChEBI" id="CHEBI:57502"/>
        <dbReference type="ChEBI" id="CHEBI:58437"/>
        <dbReference type="EC" id="2.7.7.18"/>
    </reaction>
</comment>
<keyword evidence="8 10" id="KW-0520">NAD</keyword>
<comment type="function">
    <text evidence="1 10">Catalyzes the reversible adenylation of nicotinate mononucleotide (NaMN) to nicotinic acid adenine dinucleotide (NaAD).</text>
</comment>
<dbReference type="SUPFAM" id="SSF52374">
    <property type="entry name" value="Nucleotidylyl transferase"/>
    <property type="match status" value="1"/>
</dbReference>
<dbReference type="AlphaFoldDB" id="A0A7X0HSB7"/>
<evidence type="ECO:0000256" key="2">
    <source>
        <dbReference type="ARBA" id="ARBA00005019"/>
    </source>
</evidence>
<keyword evidence="7 10" id="KW-0067">ATP-binding</keyword>
<dbReference type="Proteomes" id="UP000531594">
    <property type="component" value="Unassembled WGS sequence"/>
</dbReference>
<evidence type="ECO:0000256" key="10">
    <source>
        <dbReference type="HAMAP-Rule" id="MF_00244"/>
    </source>
</evidence>
<keyword evidence="3 10" id="KW-0662">Pyridine nucleotide biosynthesis</keyword>
<dbReference type="UniPathway" id="UPA00253">
    <property type="reaction ID" value="UER00332"/>
</dbReference>
<dbReference type="CDD" id="cd02165">
    <property type="entry name" value="NMNAT"/>
    <property type="match status" value="1"/>
</dbReference>
<dbReference type="HAMAP" id="MF_00244">
    <property type="entry name" value="NaMN_adenylyltr"/>
    <property type="match status" value="1"/>
</dbReference>
<comment type="caution">
    <text evidence="12">The sequence shown here is derived from an EMBL/GenBank/DDBJ whole genome shotgun (WGS) entry which is preliminary data.</text>
</comment>
<dbReference type="EC" id="2.7.7.18" evidence="10"/>
<evidence type="ECO:0000256" key="1">
    <source>
        <dbReference type="ARBA" id="ARBA00002324"/>
    </source>
</evidence>
<evidence type="ECO:0000256" key="3">
    <source>
        <dbReference type="ARBA" id="ARBA00022642"/>
    </source>
</evidence>
<evidence type="ECO:0000256" key="5">
    <source>
        <dbReference type="ARBA" id="ARBA00022695"/>
    </source>
</evidence>
<proteinExistence type="inferred from homology"/>
<dbReference type="NCBIfam" id="NF000840">
    <property type="entry name" value="PRK00071.1-3"/>
    <property type="match status" value="1"/>
</dbReference>
<evidence type="ECO:0000256" key="9">
    <source>
        <dbReference type="ARBA" id="ARBA00048721"/>
    </source>
</evidence>
<reference evidence="12 13" key="1">
    <citation type="submission" date="2020-08" db="EMBL/GenBank/DDBJ databases">
        <title>Genomic Encyclopedia of Type Strains, Phase IV (KMG-IV): sequencing the most valuable type-strain genomes for metagenomic binning, comparative biology and taxonomic classification.</title>
        <authorList>
            <person name="Goeker M."/>
        </authorList>
    </citation>
    <scope>NUCLEOTIDE SEQUENCE [LARGE SCALE GENOMIC DNA]</scope>
    <source>
        <strain evidence="12 13">DSM 5391</strain>
    </source>
</reference>
<organism evidence="12 13">
    <name type="scientific">Bacillus benzoevorans</name>
    <dbReference type="NCBI Taxonomy" id="1456"/>
    <lineage>
        <taxon>Bacteria</taxon>
        <taxon>Bacillati</taxon>
        <taxon>Bacillota</taxon>
        <taxon>Bacilli</taxon>
        <taxon>Bacillales</taxon>
        <taxon>Bacillaceae</taxon>
        <taxon>Bacillus</taxon>
    </lineage>
</organism>
<keyword evidence="5 10" id="KW-0548">Nucleotidyltransferase</keyword>
<dbReference type="GO" id="GO:0004515">
    <property type="term" value="F:nicotinate-nucleotide adenylyltransferase activity"/>
    <property type="evidence" value="ECO:0007669"/>
    <property type="project" value="UniProtKB-UniRule"/>
</dbReference>
<dbReference type="InterPro" id="IPR005248">
    <property type="entry name" value="NadD/NMNAT"/>
</dbReference>
<protein>
    <recommendedName>
        <fullName evidence="10">Probable nicotinate-nucleotide adenylyltransferase</fullName>
        <ecNumber evidence="10">2.7.7.18</ecNumber>
    </recommendedName>
    <alternativeName>
        <fullName evidence="10">Deamido-NAD(+) diphosphorylase</fullName>
    </alternativeName>
    <alternativeName>
        <fullName evidence="10">Deamido-NAD(+) pyrophosphorylase</fullName>
    </alternativeName>
    <alternativeName>
        <fullName evidence="10">Nicotinate mononucleotide adenylyltransferase</fullName>
        <shortName evidence="10">NaMN adenylyltransferase</shortName>
    </alternativeName>
</protein>
<feature type="domain" description="Cytidyltransferase-like" evidence="11">
    <location>
        <begin position="1"/>
        <end position="154"/>
    </location>
</feature>
<keyword evidence="6 10" id="KW-0547">Nucleotide-binding</keyword>
<evidence type="ECO:0000256" key="8">
    <source>
        <dbReference type="ARBA" id="ARBA00023027"/>
    </source>
</evidence>
<dbReference type="InterPro" id="IPR004821">
    <property type="entry name" value="Cyt_trans-like"/>
</dbReference>
<dbReference type="Gene3D" id="3.40.50.620">
    <property type="entry name" value="HUPs"/>
    <property type="match status" value="1"/>
</dbReference>
<dbReference type="GO" id="GO:0009435">
    <property type="term" value="P:NAD+ biosynthetic process"/>
    <property type="evidence" value="ECO:0007669"/>
    <property type="project" value="UniProtKB-UniRule"/>
</dbReference>
<evidence type="ECO:0000256" key="4">
    <source>
        <dbReference type="ARBA" id="ARBA00022679"/>
    </source>
</evidence>
<gene>
    <name evidence="10" type="primary">nadD</name>
    <name evidence="12" type="ORF">HNR53_002602</name>
</gene>
<evidence type="ECO:0000313" key="13">
    <source>
        <dbReference type="Proteomes" id="UP000531594"/>
    </source>
</evidence>
<dbReference type="GO" id="GO:0005524">
    <property type="term" value="F:ATP binding"/>
    <property type="evidence" value="ECO:0007669"/>
    <property type="project" value="UniProtKB-KW"/>
</dbReference>
<evidence type="ECO:0000259" key="11">
    <source>
        <dbReference type="Pfam" id="PF01467"/>
    </source>
</evidence>
<dbReference type="PANTHER" id="PTHR39321">
    <property type="entry name" value="NICOTINATE-NUCLEOTIDE ADENYLYLTRANSFERASE-RELATED"/>
    <property type="match status" value="1"/>
</dbReference>
<dbReference type="NCBIfam" id="TIGR00125">
    <property type="entry name" value="cyt_tran_rel"/>
    <property type="match status" value="1"/>
</dbReference>
<name>A0A7X0HSB7_9BACI</name>
<keyword evidence="13" id="KW-1185">Reference proteome</keyword>
<comment type="pathway">
    <text evidence="2 10">Cofactor biosynthesis; NAD(+) biosynthesis; deamido-NAD(+) from nicotinate D-ribonucleotide: step 1/1.</text>
</comment>
<evidence type="ECO:0000313" key="12">
    <source>
        <dbReference type="EMBL" id="MBB6445953.1"/>
    </source>
</evidence>
<evidence type="ECO:0000256" key="6">
    <source>
        <dbReference type="ARBA" id="ARBA00022741"/>
    </source>
</evidence>
<dbReference type="EMBL" id="JACHGK010000008">
    <property type="protein sequence ID" value="MBB6445953.1"/>
    <property type="molecule type" value="Genomic_DNA"/>
</dbReference>